<dbReference type="Proteomes" id="UP000250557">
    <property type="component" value="Chromosome"/>
</dbReference>
<reference evidence="1 3" key="1">
    <citation type="submission" date="2019-08" db="EMBL/GenBank/DDBJ databases">
        <title>Comparative genome analysis confer to the adaptation heavy metal polluted environment.</title>
        <authorList>
            <person name="Li Y."/>
        </authorList>
    </citation>
    <scope>NUCLEOTIDE SEQUENCE [LARGE SCALE GENOMIC DNA]</scope>
    <source>
        <strain evidence="1 3">P2</strain>
    </source>
</reference>
<name>A0AAE6JEV5_9SPHI</name>
<dbReference type="RefSeq" id="WP_112655373.1">
    <property type="nucleotide sequence ID" value="NZ_CP043451.1"/>
</dbReference>
<organism evidence="1 3">
    <name type="scientific">Mucilaginibacter rubeus</name>
    <dbReference type="NCBI Taxonomy" id="2027860"/>
    <lineage>
        <taxon>Bacteria</taxon>
        <taxon>Pseudomonadati</taxon>
        <taxon>Bacteroidota</taxon>
        <taxon>Sphingobacteriia</taxon>
        <taxon>Sphingobacteriales</taxon>
        <taxon>Sphingobacteriaceae</taxon>
        <taxon>Mucilaginibacter</taxon>
    </lineage>
</organism>
<sequence>MDWHIGCSGFYYRHWKNTFYPEGLAQKRWFEFYAGQFRTLELNVTFYRFPQLSMLHAWYEKAPAEFRFAVKAPKAITHFKQFHGTVDMITSFYDTIRNGLQEKLGPVLFQFPPRFHYDEERLTRVLAQLDPSFSNVLEFRHPGWWQEDVYSRLRERGVSFCGMSHPELPAEPVVTGPVVYYRFHGVPDLYRSSYSDAQLRKFADEINSKPEVREAWCYFNNDAAVAAIPNAKSLLQFSVKHQ</sequence>
<reference evidence="2 4" key="2">
    <citation type="submission" date="2021-03" db="EMBL/GenBank/DDBJ databases">
        <title>Mucilaginibacter strains isolated from gold and copper mining confer multi heavy-metal resistance.</title>
        <authorList>
            <person name="Li Y."/>
        </authorList>
    </citation>
    <scope>NUCLEOTIDE SEQUENCE [LARGE SCALE GENOMIC DNA]</scope>
    <source>
        <strain evidence="2 4">P2-4</strain>
    </source>
</reference>
<evidence type="ECO:0000313" key="2">
    <source>
        <dbReference type="EMBL" id="QTE53257.1"/>
    </source>
</evidence>
<proteinExistence type="predicted"/>
<accession>A0AAE6JEV5</accession>
<dbReference type="AlphaFoldDB" id="A0AAE6JEV5"/>
<keyword evidence="4" id="KW-1185">Reference proteome</keyword>
<protein>
    <submittedName>
        <fullName evidence="1">DUF72 domain-containing protein</fullName>
    </submittedName>
</protein>
<evidence type="ECO:0000313" key="1">
    <source>
        <dbReference type="EMBL" id="QEM04255.1"/>
    </source>
</evidence>
<dbReference type="PANTHER" id="PTHR30348:SF4">
    <property type="entry name" value="DUF72 DOMAIN-CONTAINING PROTEIN"/>
    <property type="match status" value="1"/>
</dbReference>
<dbReference type="InterPro" id="IPR002763">
    <property type="entry name" value="DUF72"/>
</dbReference>
<dbReference type="InterPro" id="IPR036520">
    <property type="entry name" value="UPF0759_sf"/>
</dbReference>
<dbReference type="EMBL" id="CP071880">
    <property type="protein sequence ID" value="QTE53257.1"/>
    <property type="molecule type" value="Genomic_DNA"/>
</dbReference>
<dbReference type="PANTHER" id="PTHR30348">
    <property type="entry name" value="UNCHARACTERIZED PROTEIN YECE"/>
    <property type="match status" value="1"/>
</dbReference>
<evidence type="ECO:0000313" key="3">
    <source>
        <dbReference type="Proteomes" id="UP000250557"/>
    </source>
</evidence>
<dbReference type="EMBL" id="CP043451">
    <property type="protein sequence ID" value="QEM04255.1"/>
    <property type="molecule type" value="Genomic_DNA"/>
</dbReference>
<dbReference type="SUPFAM" id="SSF117396">
    <property type="entry name" value="TM1631-like"/>
    <property type="match status" value="1"/>
</dbReference>
<dbReference type="Pfam" id="PF01904">
    <property type="entry name" value="DUF72"/>
    <property type="match status" value="1"/>
</dbReference>
<gene>
    <name evidence="1" type="ORF">DIU31_012325</name>
    <name evidence="2" type="ORF">J3L21_15260</name>
</gene>
<dbReference type="Gene3D" id="3.20.20.410">
    <property type="entry name" value="Protein of unknown function UPF0759"/>
    <property type="match status" value="1"/>
</dbReference>
<evidence type="ECO:0000313" key="4">
    <source>
        <dbReference type="Proteomes" id="UP000663940"/>
    </source>
</evidence>
<dbReference type="Proteomes" id="UP000663940">
    <property type="component" value="Chromosome"/>
</dbReference>